<accession>V4BFD5</accession>
<dbReference type="GeneID" id="20249737"/>
<evidence type="ECO:0000256" key="7">
    <source>
        <dbReference type="ARBA" id="ARBA00022660"/>
    </source>
</evidence>
<proteinExistence type="inferred from homology"/>
<evidence type="ECO:0000256" key="10">
    <source>
        <dbReference type="ARBA" id="ARBA00022990"/>
    </source>
</evidence>
<name>V4BFD5_LOTGI</name>
<comment type="similarity">
    <text evidence="3">Belongs to the complex I NDUFA7 subunit family.</text>
</comment>
<organism evidence="15 16">
    <name type="scientific">Lottia gigantea</name>
    <name type="common">Giant owl limpet</name>
    <dbReference type="NCBI Taxonomy" id="225164"/>
    <lineage>
        <taxon>Eukaryota</taxon>
        <taxon>Metazoa</taxon>
        <taxon>Spiralia</taxon>
        <taxon>Lophotrochozoa</taxon>
        <taxon>Mollusca</taxon>
        <taxon>Gastropoda</taxon>
        <taxon>Patellogastropoda</taxon>
        <taxon>Lottioidea</taxon>
        <taxon>Lottiidae</taxon>
        <taxon>Lottia</taxon>
    </lineage>
</organism>
<dbReference type="OMA" id="PGKAYNW"/>
<reference evidence="15 16" key="1">
    <citation type="journal article" date="2013" name="Nature">
        <title>Insights into bilaterian evolution from three spiralian genomes.</title>
        <authorList>
            <person name="Simakov O."/>
            <person name="Marletaz F."/>
            <person name="Cho S.J."/>
            <person name="Edsinger-Gonzales E."/>
            <person name="Havlak P."/>
            <person name="Hellsten U."/>
            <person name="Kuo D.H."/>
            <person name="Larsson T."/>
            <person name="Lv J."/>
            <person name="Arendt D."/>
            <person name="Savage R."/>
            <person name="Osoegawa K."/>
            <person name="de Jong P."/>
            <person name="Grimwood J."/>
            <person name="Chapman J.A."/>
            <person name="Shapiro H."/>
            <person name="Aerts A."/>
            <person name="Otillar R.P."/>
            <person name="Terry A.Y."/>
            <person name="Boore J.L."/>
            <person name="Grigoriev I.V."/>
            <person name="Lindberg D.R."/>
            <person name="Seaver E.C."/>
            <person name="Weisblat D.A."/>
            <person name="Putnam N.H."/>
            <person name="Rokhsar D.S."/>
        </authorList>
    </citation>
    <scope>NUCLEOTIDE SEQUENCE [LARGE SCALE GENOMIC DNA]</scope>
</reference>
<evidence type="ECO:0000256" key="6">
    <source>
        <dbReference type="ARBA" id="ARBA00022448"/>
    </source>
</evidence>
<dbReference type="GO" id="GO:0005743">
    <property type="term" value="C:mitochondrial inner membrane"/>
    <property type="evidence" value="ECO:0007669"/>
    <property type="project" value="UniProtKB-SubCell"/>
</dbReference>
<dbReference type="InterPro" id="IPR009947">
    <property type="entry name" value="NDUA7"/>
</dbReference>
<dbReference type="Proteomes" id="UP000030746">
    <property type="component" value="Unassembled WGS sequence"/>
</dbReference>
<evidence type="ECO:0000256" key="1">
    <source>
        <dbReference type="ARBA" id="ARBA00003195"/>
    </source>
</evidence>
<evidence type="ECO:0000256" key="4">
    <source>
        <dbReference type="ARBA" id="ARBA00011533"/>
    </source>
</evidence>
<evidence type="ECO:0000256" key="3">
    <source>
        <dbReference type="ARBA" id="ARBA00005482"/>
    </source>
</evidence>
<dbReference type="EMBL" id="KB202883">
    <property type="protein sequence ID" value="ESO87619.1"/>
    <property type="molecule type" value="Genomic_DNA"/>
</dbReference>
<gene>
    <name evidence="15" type="ORF">LOTGIDRAFT_235069</name>
</gene>
<keyword evidence="11" id="KW-0496">Mitochondrion</keyword>
<evidence type="ECO:0000256" key="13">
    <source>
        <dbReference type="ARBA" id="ARBA00030360"/>
    </source>
</evidence>
<dbReference type="AlphaFoldDB" id="V4BFD5"/>
<evidence type="ECO:0000256" key="14">
    <source>
        <dbReference type="ARBA" id="ARBA00033401"/>
    </source>
</evidence>
<dbReference type="Pfam" id="PF07347">
    <property type="entry name" value="CI-B14_5a"/>
    <property type="match status" value="1"/>
</dbReference>
<evidence type="ECO:0000313" key="16">
    <source>
        <dbReference type="Proteomes" id="UP000030746"/>
    </source>
</evidence>
<keyword evidence="10" id="KW-0007">Acetylation</keyword>
<keyword evidence="12" id="KW-0472">Membrane</keyword>
<comment type="function">
    <text evidence="1">Accessory subunit of the mitochondrial membrane respiratory chain NADH dehydrogenase (Complex I), that is believed not to be involved in catalysis. Complex I functions in the transfer of electrons from NADH to the respiratory chain. The immediate electron acceptor for the enzyme is believed to be ubiquinone.</text>
</comment>
<keyword evidence="16" id="KW-1185">Reference proteome</keyword>
<comment type="subcellular location">
    <subcellularLocation>
        <location evidence="2">Mitochondrion inner membrane</location>
        <topology evidence="2">Peripheral membrane protein</topology>
        <orientation evidence="2">Matrix side</orientation>
    </subcellularLocation>
</comment>
<dbReference type="PANTHER" id="PTHR12485:SF1">
    <property type="entry name" value="NADH DEHYDROGENASE [UBIQUINONE] 1 ALPHA SUBCOMPLEX SUBUNIT 7"/>
    <property type="match status" value="1"/>
</dbReference>
<evidence type="ECO:0000313" key="15">
    <source>
        <dbReference type="EMBL" id="ESO87619.1"/>
    </source>
</evidence>
<evidence type="ECO:0000256" key="2">
    <source>
        <dbReference type="ARBA" id="ARBA00004443"/>
    </source>
</evidence>
<dbReference type="PANTHER" id="PTHR12485">
    <property type="entry name" value="NADH-UBIQUINONE OXIDOREDUCTASE SUBUNIT B"/>
    <property type="match status" value="1"/>
</dbReference>
<dbReference type="GO" id="GO:0006120">
    <property type="term" value="P:mitochondrial electron transport, NADH to ubiquinone"/>
    <property type="evidence" value="ECO:0007669"/>
    <property type="project" value="TreeGrafter"/>
</dbReference>
<keyword evidence="6" id="KW-0813">Transport</keyword>
<evidence type="ECO:0000256" key="9">
    <source>
        <dbReference type="ARBA" id="ARBA00022982"/>
    </source>
</evidence>
<evidence type="ECO:0000256" key="11">
    <source>
        <dbReference type="ARBA" id="ARBA00023128"/>
    </source>
</evidence>
<keyword evidence="7" id="KW-0679">Respiratory chain</keyword>
<protein>
    <recommendedName>
        <fullName evidence="5">NADH dehydrogenase [ubiquinone] 1 alpha subcomplex subunit 7</fullName>
    </recommendedName>
    <alternativeName>
        <fullName evidence="14">Complex I-B14.5a</fullName>
    </alternativeName>
    <alternativeName>
        <fullName evidence="13">NADH-ubiquinone oxidoreductase subunit B14.5a</fullName>
    </alternativeName>
</protein>
<evidence type="ECO:0000256" key="5">
    <source>
        <dbReference type="ARBA" id="ARBA00016383"/>
    </source>
</evidence>
<dbReference type="STRING" id="225164.V4BFD5"/>
<evidence type="ECO:0000256" key="8">
    <source>
        <dbReference type="ARBA" id="ARBA00022792"/>
    </source>
</evidence>
<keyword evidence="8" id="KW-0999">Mitochondrion inner membrane</keyword>
<keyword evidence="9" id="KW-0249">Electron transport</keyword>
<dbReference type="RefSeq" id="XP_009061810.1">
    <property type="nucleotide sequence ID" value="XM_009063562.1"/>
</dbReference>
<evidence type="ECO:0000256" key="12">
    <source>
        <dbReference type="ARBA" id="ARBA00023136"/>
    </source>
</evidence>
<sequence>MAAPRREATKIIQLIRKVLQPHKEPNNPLRFADYGIAERTQPPPDLPDGPAHKLSDNYYFTRDARRDVLPPTEIFNGAQRRLTSGESALESGNVKTVRPGHTFNWETGKSDML</sequence>
<dbReference type="KEGG" id="lgi:LOTGIDRAFT_235069"/>
<dbReference type="HOGENOM" id="CLU_149566_1_0_1"/>
<dbReference type="OrthoDB" id="10063829at2759"/>
<dbReference type="CTD" id="20249737"/>
<comment type="subunit">
    <text evidence="4">Complex I is composed of 45 different subunits.</text>
</comment>